<feature type="compositionally biased region" description="Pro residues" evidence="1">
    <location>
        <begin position="1206"/>
        <end position="1215"/>
    </location>
</feature>
<evidence type="ECO:0000313" key="4">
    <source>
        <dbReference type="Proteomes" id="UP000054771"/>
    </source>
</evidence>
<name>A0A0U5GUH3_ASPCI</name>
<dbReference type="STRING" id="454130.A0A0U5GUH3"/>
<gene>
    <name evidence="3" type="ORF">ASPCAL08112</name>
</gene>
<feature type="compositionally biased region" description="Low complexity" evidence="1">
    <location>
        <begin position="1124"/>
        <end position="1162"/>
    </location>
</feature>
<dbReference type="EMBL" id="CDMC01000006">
    <property type="protein sequence ID" value="CEN61458.1"/>
    <property type="molecule type" value="Genomic_DNA"/>
</dbReference>
<feature type="compositionally biased region" description="Polar residues" evidence="1">
    <location>
        <begin position="304"/>
        <end position="326"/>
    </location>
</feature>
<feature type="compositionally biased region" description="Low complexity" evidence="1">
    <location>
        <begin position="26"/>
        <end position="48"/>
    </location>
</feature>
<keyword evidence="2" id="KW-0732">Signal</keyword>
<feature type="compositionally biased region" description="Low complexity" evidence="1">
    <location>
        <begin position="1189"/>
        <end position="1205"/>
    </location>
</feature>
<feature type="region of interest" description="Disordered" evidence="1">
    <location>
        <begin position="132"/>
        <end position="351"/>
    </location>
</feature>
<feature type="compositionally biased region" description="Low complexity" evidence="1">
    <location>
        <begin position="683"/>
        <end position="701"/>
    </location>
</feature>
<feature type="compositionally biased region" description="Low complexity" evidence="1">
    <location>
        <begin position="157"/>
        <end position="271"/>
    </location>
</feature>
<sequence>MRFSAFWAACALSFAAHAVEDVDSSNTSIQSTTPSPIPFSTSSPSAPTVHDSRGIPNAHVLVVISTSIATSTITLDSKEKGDSTTCLTYTTLITHTYTRTRTTQTGDSSINTGTATGDSPLVTLSVTSVPNLTTSGVTIDPDGSNTEGADPIAASHTGTSDTGSFSTGVSTGTNTDVASASDTSTAAAEITNPGSSNGSSTTDDGTTNTSVTGTSNNPGTGTVTGNATTETETDAATPTDPGATNPGAATGGDTSFQTSFTSSTPDPSTTTGLSHPSSTKPLTHSTAISSPTTTSDDSNGTSSKPPSASTFSTPESVTSTVEAGQPSSSETLPSSSVISTATTDEDGTTQVVTATPDLITTSTAAALVTTSINEEGDPILVPIIIPTTTGQSMPNVISTTTTTTEADGNSMTAPLVISTTIIHTVSDEITTTEEAGGIVPVPGLITTTDGSGGIITAPNGVTLTKTGTAPHGIVTATTDEAGGTLPMSGFITTTDLDGGIVTTPQGVAMTTTDANGIVGTVYPSATTTDHPIAIAPLPGYLITSSMSSISSEFRKLLPLFTSWEKDPSPPLQTHIINGINGIKGIDGINIDIKDLFPKLGKSSAPGCSSKRKRGLFDGLLDLAGDAIDTFANALSCITDNLKRLKTELEGKNIKGVKGILDNLISPDPSPNTPDDNLPDDDPSSSTSSTSTTSSSSSSTCTSDKTAYQVTVLCQPTPITLDGSIVSTTTCSPTTTITTSGCSVADTTTTITETPTSTPNRDKGCAADSCGKMCSAGGISGGWITLGPINCARLSTSTVAALPTASQGAISFASNRSQKEFILVKPVGDPPAEDPLAGPPTEKPLPDLDPGSDLLNEYLTDISQRMARETQWLLYMRVDVRGKWYPFTEQRTAAGVGPLYGCTSVFIFSRMGAYLAHIYENPVFIMDDEEGFFETPDFHFQKWSFNALAHGGSEFPGVEPIQALVGTDENPGPLHYSLEPRVFVVTPFEEGLKEGNLEYEDRAVWLTDQFRDFLYPHGCADQNQPLLAGYEQVGKQEAQKLDNPAGKAIVEATPIQFWMETGNQQLAVGRWRLWVGGTKFAQYDFWDPKSVSTRDTDGSATTSTGGQAVVRARQLGGPQGVCPVSFSSTSTTPSTFITTTKSSTTESFTTTTTTTRTRPHGPAGQPPGFAPPTATVTRPHGPAGRPPGFTLPTAPHEPPTTTTADPNTPPQPIPATPLPPIFCYEEENVKPAPIDEVAVQHLADFCSRGLKGDELNLGPGSKPVKINAASPKGFPFYYVDISYVGSCSDGTAPRQNPQFPMVGYTCASIVTEIFKLTTCDTKNGYGGEIIMGCLKYAARSFGGGKET</sequence>
<dbReference type="Proteomes" id="UP000054771">
    <property type="component" value="Unassembled WGS sequence"/>
</dbReference>
<feature type="region of interest" description="Disordered" evidence="1">
    <location>
        <begin position="103"/>
        <end position="122"/>
    </location>
</feature>
<feature type="compositionally biased region" description="Low complexity" evidence="1">
    <location>
        <begin position="327"/>
        <end position="339"/>
    </location>
</feature>
<organism evidence="3 4">
    <name type="scientific">Aspergillus calidoustus</name>
    <dbReference type="NCBI Taxonomy" id="454130"/>
    <lineage>
        <taxon>Eukaryota</taxon>
        <taxon>Fungi</taxon>
        <taxon>Dikarya</taxon>
        <taxon>Ascomycota</taxon>
        <taxon>Pezizomycotina</taxon>
        <taxon>Eurotiomycetes</taxon>
        <taxon>Eurotiomycetidae</taxon>
        <taxon>Eurotiales</taxon>
        <taxon>Aspergillaceae</taxon>
        <taxon>Aspergillus</taxon>
        <taxon>Aspergillus subgen. Nidulantes</taxon>
    </lineage>
</organism>
<dbReference type="OMA" id="MACINSA"/>
<reference evidence="4" key="1">
    <citation type="journal article" date="2016" name="Genome Announc.">
        <title>Draft genome sequences of fungus Aspergillus calidoustus.</title>
        <authorList>
            <person name="Horn F."/>
            <person name="Linde J."/>
            <person name="Mattern D.J."/>
            <person name="Walther G."/>
            <person name="Guthke R."/>
            <person name="Scherlach K."/>
            <person name="Martin K."/>
            <person name="Brakhage A.A."/>
            <person name="Petzke L."/>
            <person name="Valiante V."/>
        </authorList>
    </citation>
    <scope>NUCLEOTIDE SEQUENCE [LARGE SCALE GENOMIC DNA]</scope>
    <source>
        <strain evidence="4">SF006504</strain>
    </source>
</reference>
<dbReference type="OrthoDB" id="3886018at2759"/>
<protein>
    <submittedName>
        <fullName evidence="3">Uncharacterized protein</fullName>
    </submittedName>
</protein>
<feature type="chain" id="PRO_5006858222" evidence="2">
    <location>
        <begin position="19"/>
        <end position="1346"/>
    </location>
</feature>
<feature type="region of interest" description="Disordered" evidence="1">
    <location>
        <begin position="660"/>
        <end position="701"/>
    </location>
</feature>
<feature type="compositionally biased region" description="Polar residues" evidence="1">
    <location>
        <begin position="272"/>
        <end position="282"/>
    </location>
</feature>
<evidence type="ECO:0000256" key="1">
    <source>
        <dbReference type="SAM" id="MobiDB-lite"/>
    </source>
</evidence>
<feature type="compositionally biased region" description="Polar residues" evidence="1">
    <location>
        <begin position="132"/>
        <end position="147"/>
    </location>
</feature>
<feature type="region of interest" description="Disordered" evidence="1">
    <location>
        <begin position="825"/>
        <end position="848"/>
    </location>
</feature>
<keyword evidence="4" id="KW-1185">Reference proteome</keyword>
<feature type="compositionally biased region" description="Polar residues" evidence="1">
    <location>
        <begin position="106"/>
        <end position="122"/>
    </location>
</feature>
<feature type="region of interest" description="Disordered" evidence="1">
    <location>
        <begin position="1123"/>
        <end position="1215"/>
    </location>
</feature>
<proteinExistence type="predicted"/>
<accession>A0A0U5GUH3</accession>
<evidence type="ECO:0000313" key="3">
    <source>
        <dbReference type="EMBL" id="CEN61458.1"/>
    </source>
</evidence>
<evidence type="ECO:0000256" key="2">
    <source>
        <dbReference type="SAM" id="SignalP"/>
    </source>
</evidence>
<feature type="signal peptide" evidence="2">
    <location>
        <begin position="1"/>
        <end position="18"/>
    </location>
</feature>
<feature type="compositionally biased region" description="Low complexity" evidence="1">
    <location>
        <begin position="283"/>
        <end position="303"/>
    </location>
</feature>
<feature type="region of interest" description="Disordered" evidence="1">
    <location>
        <begin position="26"/>
        <end position="52"/>
    </location>
</feature>